<proteinExistence type="predicted"/>
<gene>
    <name evidence="4" type="ORF">LSH36_241g04026</name>
</gene>
<feature type="transmembrane region" description="Helical" evidence="2">
    <location>
        <begin position="300"/>
        <end position="326"/>
    </location>
</feature>
<feature type="region of interest" description="Disordered" evidence="1">
    <location>
        <begin position="264"/>
        <end position="291"/>
    </location>
</feature>
<name>A0AAD9N349_9ANNE</name>
<dbReference type="Proteomes" id="UP001208570">
    <property type="component" value="Unassembled WGS sequence"/>
</dbReference>
<feature type="region of interest" description="Disordered" evidence="1">
    <location>
        <begin position="381"/>
        <end position="407"/>
    </location>
</feature>
<feature type="compositionally biased region" description="Low complexity" evidence="1">
    <location>
        <begin position="270"/>
        <end position="281"/>
    </location>
</feature>
<dbReference type="AlphaFoldDB" id="A0AAD9N349"/>
<sequence>MQFRLYPVEALLLLLCCVLGVLAQKTTDYVEIDEEHNLRREESIKIGTVQKGTRETSPKVIYLALTIPTNGIFFKFKLFLISKDPVFIQLWRPVNNEKNTFTFIDQIKVQTDRVNETSTFYPIEYRGDTQPQCPVVRRGDKLGILSTTPRLAVPIHFNASTQSIRVARRDSSSQLHSKDTVDFSRMVFPYVFSIEAFIYKDNSQRQVQISRHYRPCPMRLIPKYPSTTDATSTGNSFADRHSVYLINVHISKLVFQTEKKDMAKPRTRITSSMTPSTKSSPEINFTEEVNGNTDTKSSKVMYIAVGVMAGVAVVAIISVVVLAMYCRRHHQKDPLKSEPKHSVDQPKETPGCTPSAPTSNPAYGVNCDFLNNYEMPENVNSQSLEPHVYPPLVPPRPSNQEDSRHSGTYEEIKDTINKGSAVQGCEIRSDQVSLPENEYDLYGSPEYEHLKTDINNGEIVRNNDIVLDNVTSDPELQGKNQKRDPGQTATYLDLLQK</sequence>
<evidence type="ECO:0000313" key="5">
    <source>
        <dbReference type="Proteomes" id="UP001208570"/>
    </source>
</evidence>
<accession>A0AAD9N349</accession>
<protein>
    <submittedName>
        <fullName evidence="4">Uncharacterized protein</fullName>
    </submittedName>
</protein>
<keyword evidence="2" id="KW-1133">Transmembrane helix</keyword>
<feature type="compositionally biased region" description="Pro residues" evidence="1">
    <location>
        <begin position="388"/>
        <end position="397"/>
    </location>
</feature>
<feature type="region of interest" description="Disordered" evidence="1">
    <location>
        <begin position="471"/>
        <end position="497"/>
    </location>
</feature>
<comment type="caution">
    <text evidence="4">The sequence shown here is derived from an EMBL/GenBank/DDBJ whole genome shotgun (WGS) entry which is preliminary data.</text>
</comment>
<feature type="region of interest" description="Disordered" evidence="1">
    <location>
        <begin position="331"/>
        <end position="358"/>
    </location>
</feature>
<evidence type="ECO:0000256" key="1">
    <source>
        <dbReference type="SAM" id="MobiDB-lite"/>
    </source>
</evidence>
<keyword evidence="5" id="KW-1185">Reference proteome</keyword>
<keyword evidence="3" id="KW-0732">Signal</keyword>
<feature type="compositionally biased region" description="Basic and acidic residues" evidence="1">
    <location>
        <begin position="332"/>
        <end position="347"/>
    </location>
</feature>
<evidence type="ECO:0000256" key="2">
    <source>
        <dbReference type="SAM" id="Phobius"/>
    </source>
</evidence>
<keyword evidence="2" id="KW-0812">Transmembrane</keyword>
<feature type="chain" id="PRO_5042283644" evidence="3">
    <location>
        <begin position="24"/>
        <end position="497"/>
    </location>
</feature>
<reference evidence="4" key="1">
    <citation type="journal article" date="2023" name="Mol. Biol. Evol.">
        <title>Third-Generation Sequencing Reveals the Adaptive Role of the Epigenome in Three Deep-Sea Polychaetes.</title>
        <authorList>
            <person name="Perez M."/>
            <person name="Aroh O."/>
            <person name="Sun Y."/>
            <person name="Lan Y."/>
            <person name="Juniper S.K."/>
            <person name="Young C.R."/>
            <person name="Angers B."/>
            <person name="Qian P.Y."/>
        </authorList>
    </citation>
    <scope>NUCLEOTIDE SEQUENCE</scope>
    <source>
        <strain evidence="4">P08H-3</strain>
    </source>
</reference>
<dbReference type="EMBL" id="JAODUP010000241">
    <property type="protein sequence ID" value="KAK2155407.1"/>
    <property type="molecule type" value="Genomic_DNA"/>
</dbReference>
<organism evidence="4 5">
    <name type="scientific">Paralvinella palmiformis</name>
    <dbReference type="NCBI Taxonomy" id="53620"/>
    <lineage>
        <taxon>Eukaryota</taxon>
        <taxon>Metazoa</taxon>
        <taxon>Spiralia</taxon>
        <taxon>Lophotrochozoa</taxon>
        <taxon>Annelida</taxon>
        <taxon>Polychaeta</taxon>
        <taxon>Sedentaria</taxon>
        <taxon>Canalipalpata</taxon>
        <taxon>Terebellida</taxon>
        <taxon>Terebelliformia</taxon>
        <taxon>Alvinellidae</taxon>
        <taxon>Paralvinella</taxon>
    </lineage>
</organism>
<feature type="signal peptide" evidence="3">
    <location>
        <begin position="1"/>
        <end position="23"/>
    </location>
</feature>
<evidence type="ECO:0000256" key="3">
    <source>
        <dbReference type="SAM" id="SignalP"/>
    </source>
</evidence>
<keyword evidence="2" id="KW-0472">Membrane</keyword>
<evidence type="ECO:0000313" key="4">
    <source>
        <dbReference type="EMBL" id="KAK2155407.1"/>
    </source>
</evidence>